<reference evidence="1" key="2">
    <citation type="journal article" date="2015" name="Data Brief">
        <title>Shoot transcriptome of the giant reed, Arundo donax.</title>
        <authorList>
            <person name="Barrero R.A."/>
            <person name="Guerrero F.D."/>
            <person name="Moolhuijzen P."/>
            <person name="Goolsby J.A."/>
            <person name="Tidwell J."/>
            <person name="Bellgard S.E."/>
            <person name="Bellgard M.I."/>
        </authorList>
    </citation>
    <scope>NUCLEOTIDE SEQUENCE</scope>
    <source>
        <tissue evidence="1">Shoot tissue taken approximately 20 cm above the soil surface</tissue>
    </source>
</reference>
<protein>
    <submittedName>
        <fullName evidence="1">Uncharacterized protein</fullName>
    </submittedName>
</protein>
<proteinExistence type="predicted"/>
<sequence length="59" mass="6799">MMVPLTKVFQSSQISSIVEERSSLVTNLMMDESAHVMLDILNMFFSEHVVSTCNRRHLQ</sequence>
<reference evidence="1" key="1">
    <citation type="submission" date="2014-09" db="EMBL/GenBank/DDBJ databases">
        <authorList>
            <person name="Magalhaes I.L.F."/>
            <person name="Oliveira U."/>
            <person name="Santos F.R."/>
            <person name="Vidigal T.H.D.A."/>
            <person name="Brescovit A.D."/>
            <person name="Santos A.J."/>
        </authorList>
    </citation>
    <scope>NUCLEOTIDE SEQUENCE</scope>
    <source>
        <tissue evidence="1">Shoot tissue taken approximately 20 cm above the soil surface</tissue>
    </source>
</reference>
<accession>A0A0A8Z323</accession>
<dbReference type="AlphaFoldDB" id="A0A0A8Z323"/>
<evidence type="ECO:0000313" key="1">
    <source>
        <dbReference type="EMBL" id="JAD31125.1"/>
    </source>
</evidence>
<dbReference type="EMBL" id="GBRH01266770">
    <property type="protein sequence ID" value="JAD31125.1"/>
    <property type="molecule type" value="Transcribed_RNA"/>
</dbReference>
<organism evidence="1">
    <name type="scientific">Arundo donax</name>
    <name type="common">Giant reed</name>
    <name type="synonym">Donax arundinaceus</name>
    <dbReference type="NCBI Taxonomy" id="35708"/>
    <lineage>
        <taxon>Eukaryota</taxon>
        <taxon>Viridiplantae</taxon>
        <taxon>Streptophyta</taxon>
        <taxon>Embryophyta</taxon>
        <taxon>Tracheophyta</taxon>
        <taxon>Spermatophyta</taxon>
        <taxon>Magnoliopsida</taxon>
        <taxon>Liliopsida</taxon>
        <taxon>Poales</taxon>
        <taxon>Poaceae</taxon>
        <taxon>PACMAD clade</taxon>
        <taxon>Arundinoideae</taxon>
        <taxon>Arundineae</taxon>
        <taxon>Arundo</taxon>
    </lineage>
</organism>
<name>A0A0A8Z323_ARUDO</name>